<dbReference type="NCBIfam" id="NF006825">
    <property type="entry name" value="PRK09347.1-2"/>
    <property type="match status" value="1"/>
</dbReference>
<dbReference type="FunFam" id="1.10.286.10:FF:000001">
    <property type="entry name" value="GTP cyclohydrolase 1"/>
    <property type="match status" value="1"/>
</dbReference>
<dbReference type="FunCoup" id="A0A1C4WS16">
    <property type="interactions" value="201"/>
</dbReference>
<keyword evidence="10" id="KW-1185">Reference proteome</keyword>
<protein>
    <recommendedName>
        <fullName evidence="6">GTP cyclohydrolase 1</fullName>
        <ecNumber evidence="6">3.5.4.16</ecNumber>
    </recommendedName>
    <alternativeName>
        <fullName evidence="6">GTP cyclohydrolase I</fullName>
        <shortName evidence="6">GTP-CH-I</shortName>
    </alternativeName>
</protein>
<accession>A0A1C4WS16</accession>
<evidence type="ECO:0000256" key="6">
    <source>
        <dbReference type="HAMAP-Rule" id="MF_00223"/>
    </source>
</evidence>
<feature type="domain" description="GTP cyclohydrolase I" evidence="8">
    <location>
        <begin position="54"/>
        <end position="232"/>
    </location>
</feature>
<evidence type="ECO:0000256" key="3">
    <source>
        <dbReference type="ARBA" id="ARBA00008085"/>
    </source>
</evidence>
<dbReference type="InterPro" id="IPR043134">
    <property type="entry name" value="GTP-CH-I_N"/>
</dbReference>
<dbReference type="GO" id="GO:0005525">
    <property type="term" value="F:GTP binding"/>
    <property type="evidence" value="ECO:0007669"/>
    <property type="project" value="UniProtKB-KW"/>
</dbReference>
<dbReference type="PROSITE" id="PS00860">
    <property type="entry name" value="GTP_CYCLOHYDROL_1_2"/>
    <property type="match status" value="1"/>
</dbReference>
<proteinExistence type="inferred from homology"/>
<dbReference type="InParanoid" id="A0A1C4WS16"/>
<organism evidence="9 10">
    <name type="scientific">Micromonospora echinospora</name>
    <name type="common">Micromonospora purpurea</name>
    <dbReference type="NCBI Taxonomy" id="1877"/>
    <lineage>
        <taxon>Bacteria</taxon>
        <taxon>Bacillati</taxon>
        <taxon>Actinomycetota</taxon>
        <taxon>Actinomycetes</taxon>
        <taxon>Micromonosporales</taxon>
        <taxon>Micromonosporaceae</taxon>
        <taxon>Micromonospora</taxon>
    </lineage>
</organism>
<dbReference type="Gene3D" id="3.30.1130.10">
    <property type="match status" value="1"/>
</dbReference>
<keyword evidence="6" id="KW-0479">Metal-binding</keyword>
<dbReference type="Pfam" id="PF01227">
    <property type="entry name" value="GTP_cyclohydroI"/>
    <property type="match status" value="1"/>
</dbReference>
<evidence type="ECO:0000256" key="1">
    <source>
        <dbReference type="ARBA" id="ARBA00001052"/>
    </source>
</evidence>
<gene>
    <name evidence="6" type="primary">folE</name>
    <name evidence="9" type="ORF">GA0070618_2450</name>
</gene>
<dbReference type="EC" id="3.5.4.16" evidence="6"/>
<keyword evidence="6" id="KW-0547">Nucleotide-binding</keyword>
<dbReference type="NCBIfam" id="TIGR00063">
    <property type="entry name" value="folE"/>
    <property type="match status" value="1"/>
</dbReference>
<dbReference type="Gene3D" id="1.10.286.10">
    <property type="match status" value="1"/>
</dbReference>
<dbReference type="GO" id="GO:0006730">
    <property type="term" value="P:one-carbon metabolic process"/>
    <property type="evidence" value="ECO:0007669"/>
    <property type="project" value="UniProtKB-UniRule"/>
</dbReference>
<sequence>MNTREPAASQDTPALAASSTEPDGDEALDYLAARLINGKLTGRPVENAVDLGRIERAVREILIAVGEDPDRDGLLQTPARVARAYAELFAGLRVDPKQVLTTTFEANHEELVLVRDIDVMSLCEHHLLPFRGSAHIGYIPGPDGRITGLSKLARLVEVFARRPQVQERLTSQIADLLMERLNPRGVIVVLECEHMCMAMRGIQKSGAKTITSAVRGTLQRDAKSRAEAMALIIPR</sequence>
<reference evidence="10" key="1">
    <citation type="submission" date="2016-06" db="EMBL/GenBank/DDBJ databases">
        <authorList>
            <person name="Varghese N."/>
            <person name="Submissions Spin"/>
        </authorList>
    </citation>
    <scope>NUCLEOTIDE SEQUENCE [LARGE SCALE GENOMIC DNA]</scope>
    <source>
        <strain evidence="10">DSM 43816</strain>
    </source>
</reference>
<dbReference type="InterPro" id="IPR018234">
    <property type="entry name" value="GTP_CycHdrlase_I_CS"/>
</dbReference>
<dbReference type="FunFam" id="3.30.1130.10:FF:000001">
    <property type="entry name" value="GTP cyclohydrolase 1"/>
    <property type="match status" value="1"/>
</dbReference>
<keyword evidence="6" id="KW-0342">GTP-binding</keyword>
<dbReference type="SUPFAM" id="SSF55620">
    <property type="entry name" value="Tetrahydrobiopterin biosynthesis enzymes-like"/>
    <property type="match status" value="1"/>
</dbReference>
<feature type="binding site" evidence="6">
    <location>
        <position position="126"/>
    </location>
    <ligand>
        <name>Zn(2+)</name>
        <dbReference type="ChEBI" id="CHEBI:29105"/>
    </ligand>
</feature>
<evidence type="ECO:0000313" key="9">
    <source>
        <dbReference type="EMBL" id="SCE99002.1"/>
    </source>
</evidence>
<keyword evidence="4 6" id="KW-0554">One-carbon metabolism</keyword>
<feature type="binding site" evidence="6">
    <location>
        <position position="196"/>
    </location>
    <ligand>
        <name>Zn(2+)</name>
        <dbReference type="ChEBI" id="CHEBI:29105"/>
    </ligand>
</feature>
<dbReference type="AlphaFoldDB" id="A0A1C4WS16"/>
<dbReference type="PROSITE" id="PS00859">
    <property type="entry name" value="GTP_CYCLOHYDROL_1_1"/>
    <property type="match status" value="1"/>
</dbReference>
<dbReference type="GO" id="GO:0003934">
    <property type="term" value="F:GTP cyclohydrolase I activity"/>
    <property type="evidence" value="ECO:0007669"/>
    <property type="project" value="UniProtKB-UniRule"/>
</dbReference>
<dbReference type="InterPro" id="IPR001474">
    <property type="entry name" value="GTP_CycHdrlase_I"/>
</dbReference>
<evidence type="ECO:0000256" key="4">
    <source>
        <dbReference type="ARBA" id="ARBA00022563"/>
    </source>
</evidence>
<dbReference type="GO" id="GO:0005737">
    <property type="term" value="C:cytoplasm"/>
    <property type="evidence" value="ECO:0007669"/>
    <property type="project" value="TreeGrafter"/>
</dbReference>
<feature type="compositionally biased region" description="Polar residues" evidence="7">
    <location>
        <begin position="1"/>
        <end position="21"/>
    </location>
</feature>
<evidence type="ECO:0000256" key="5">
    <source>
        <dbReference type="ARBA" id="ARBA00022801"/>
    </source>
</evidence>
<dbReference type="PANTHER" id="PTHR11109:SF7">
    <property type="entry name" value="GTP CYCLOHYDROLASE 1"/>
    <property type="match status" value="1"/>
</dbReference>
<comment type="similarity">
    <text evidence="3 6">Belongs to the GTP cyclohydrolase I family.</text>
</comment>
<name>A0A1C4WS16_MICEC</name>
<comment type="pathway">
    <text evidence="2 6">Cofactor biosynthesis; 7,8-dihydroneopterin triphosphate biosynthesis; 7,8-dihydroneopterin triphosphate from GTP: step 1/1.</text>
</comment>
<comment type="catalytic activity">
    <reaction evidence="1 6">
        <text>GTP + H2O = 7,8-dihydroneopterin 3'-triphosphate + formate + H(+)</text>
        <dbReference type="Rhea" id="RHEA:17473"/>
        <dbReference type="ChEBI" id="CHEBI:15377"/>
        <dbReference type="ChEBI" id="CHEBI:15378"/>
        <dbReference type="ChEBI" id="CHEBI:15740"/>
        <dbReference type="ChEBI" id="CHEBI:37565"/>
        <dbReference type="ChEBI" id="CHEBI:58462"/>
        <dbReference type="EC" id="3.5.4.16"/>
    </reaction>
</comment>
<dbReference type="UniPathway" id="UPA00848">
    <property type="reaction ID" value="UER00151"/>
</dbReference>
<dbReference type="GO" id="GO:0006729">
    <property type="term" value="P:tetrahydrobiopterin biosynthetic process"/>
    <property type="evidence" value="ECO:0007669"/>
    <property type="project" value="TreeGrafter"/>
</dbReference>
<dbReference type="EMBL" id="LT607413">
    <property type="protein sequence ID" value="SCE99002.1"/>
    <property type="molecule type" value="Genomic_DNA"/>
</dbReference>
<dbReference type="GO" id="GO:0008270">
    <property type="term" value="F:zinc ion binding"/>
    <property type="evidence" value="ECO:0007669"/>
    <property type="project" value="UniProtKB-UniRule"/>
</dbReference>
<dbReference type="InterPro" id="IPR043133">
    <property type="entry name" value="GTP-CH-I_C/QueF"/>
</dbReference>
<dbReference type="GO" id="GO:0046654">
    <property type="term" value="P:tetrahydrofolate biosynthetic process"/>
    <property type="evidence" value="ECO:0007669"/>
    <property type="project" value="UniProtKB-UniRule"/>
</dbReference>
<dbReference type="PANTHER" id="PTHR11109">
    <property type="entry name" value="GTP CYCLOHYDROLASE I"/>
    <property type="match status" value="1"/>
</dbReference>
<feature type="binding site" evidence="6">
    <location>
        <position position="123"/>
    </location>
    <ligand>
        <name>Zn(2+)</name>
        <dbReference type="ChEBI" id="CHEBI:29105"/>
    </ligand>
</feature>
<dbReference type="InterPro" id="IPR020602">
    <property type="entry name" value="GTP_CycHdrlase_I_dom"/>
</dbReference>
<dbReference type="HAMAP" id="MF_00223">
    <property type="entry name" value="FolE"/>
    <property type="match status" value="1"/>
</dbReference>
<keyword evidence="5 6" id="KW-0378">Hydrolase</keyword>
<keyword evidence="6" id="KW-0862">Zinc</keyword>
<evidence type="ECO:0000256" key="2">
    <source>
        <dbReference type="ARBA" id="ARBA00005080"/>
    </source>
</evidence>
<evidence type="ECO:0000313" key="10">
    <source>
        <dbReference type="Proteomes" id="UP000198253"/>
    </source>
</evidence>
<evidence type="ECO:0000259" key="8">
    <source>
        <dbReference type="Pfam" id="PF01227"/>
    </source>
</evidence>
<feature type="region of interest" description="Disordered" evidence="7">
    <location>
        <begin position="1"/>
        <end position="23"/>
    </location>
</feature>
<evidence type="ECO:0000256" key="7">
    <source>
        <dbReference type="SAM" id="MobiDB-lite"/>
    </source>
</evidence>
<dbReference type="Proteomes" id="UP000198253">
    <property type="component" value="Chromosome I"/>
</dbReference>
<dbReference type="NCBIfam" id="NF006826">
    <property type="entry name" value="PRK09347.1-3"/>
    <property type="match status" value="1"/>
</dbReference>
<comment type="subunit">
    <text evidence="6">Homopolymer.</text>
</comment>